<dbReference type="EMBL" id="LAZR01000131">
    <property type="protein sequence ID" value="KKN88141.1"/>
    <property type="molecule type" value="Genomic_DNA"/>
</dbReference>
<comment type="caution">
    <text evidence="2">The sequence shown here is derived from an EMBL/GenBank/DDBJ whole genome shotgun (WGS) entry which is preliminary data.</text>
</comment>
<dbReference type="AlphaFoldDB" id="A0A0F9WPM8"/>
<organism evidence="2">
    <name type="scientific">marine sediment metagenome</name>
    <dbReference type="NCBI Taxonomy" id="412755"/>
    <lineage>
        <taxon>unclassified sequences</taxon>
        <taxon>metagenomes</taxon>
        <taxon>ecological metagenomes</taxon>
    </lineage>
</organism>
<sequence>MKHITIKRHQREIKQEELIREADKADRDHEPEHANRLREAAKHFDWRPGIDE</sequence>
<name>A0A0F9WPM8_9ZZZZ</name>
<proteinExistence type="predicted"/>
<reference evidence="2" key="1">
    <citation type="journal article" date="2015" name="Nature">
        <title>Complex archaea that bridge the gap between prokaryotes and eukaryotes.</title>
        <authorList>
            <person name="Spang A."/>
            <person name="Saw J.H."/>
            <person name="Jorgensen S.L."/>
            <person name="Zaremba-Niedzwiedzka K."/>
            <person name="Martijn J."/>
            <person name="Lind A.E."/>
            <person name="van Eijk R."/>
            <person name="Schleper C."/>
            <person name="Guy L."/>
            <person name="Ettema T.J."/>
        </authorList>
    </citation>
    <scope>NUCLEOTIDE SEQUENCE</scope>
</reference>
<feature type="region of interest" description="Disordered" evidence="1">
    <location>
        <begin position="20"/>
        <end position="52"/>
    </location>
</feature>
<evidence type="ECO:0000313" key="2">
    <source>
        <dbReference type="EMBL" id="KKN88141.1"/>
    </source>
</evidence>
<protein>
    <submittedName>
        <fullName evidence="2">Uncharacterized protein</fullName>
    </submittedName>
</protein>
<evidence type="ECO:0000256" key="1">
    <source>
        <dbReference type="SAM" id="MobiDB-lite"/>
    </source>
</evidence>
<gene>
    <name evidence="2" type="ORF">LCGC14_0252130</name>
</gene>
<accession>A0A0F9WPM8</accession>